<dbReference type="AlphaFoldDB" id="A0A5E4M0G8"/>
<gene>
    <name evidence="1" type="ORF">CINCED_3A021414</name>
</gene>
<evidence type="ECO:0000313" key="2">
    <source>
        <dbReference type="Proteomes" id="UP000325440"/>
    </source>
</evidence>
<organism evidence="1 2">
    <name type="scientific">Cinara cedri</name>
    <dbReference type="NCBI Taxonomy" id="506608"/>
    <lineage>
        <taxon>Eukaryota</taxon>
        <taxon>Metazoa</taxon>
        <taxon>Ecdysozoa</taxon>
        <taxon>Arthropoda</taxon>
        <taxon>Hexapoda</taxon>
        <taxon>Insecta</taxon>
        <taxon>Pterygota</taxon>
        <taxon>Neoptera</taxon>
        <taxon>Paraneoptera</taxon>
        <taxon>Hemiptera</taxon>
        <taxon>Sternorrhyncha</taxon>
        <taxon>Aphidomorpha</taxon>
        <taxon>Aphidoidea</taxon>
        <taxon>Aphididae</taxon>
        <taxon>Lachninae</taxon>
        <taxon>Cinara</taxon>
    </lineage>
</organism>
<dbReference type="EMBL" id="CABPRJ010000004">
    <property type="protein sequence ID" value="VVC24706.1"/>
    <property type="molecule type" value="Genomic_DNA"/>
</dbReference>
<dbReference type="Proteomes" id="UP000325440">
    <property type="component" value="Unassembled WGS sequence"/>
</dbReference>
<accession>A0A5E4M0G8</accession>
<protein>
    <submittedName>
        <fullName evidence="1">Uncharacterized protein</fullName>
    </submittedName>
</protein>
<evidence type="ECO:0000313" key="1">
    <source>
        <dbReference type="EMBL" id="VVC24706.1"/>
    </source>
</evidence>
<keyword evidence="2" id="KW-1185">Reference proteome</keyword>
<proteinExistence type="predicted"/>
<name>A0A5E4M0G8_9HEMI</name>
<reference evidence="1 2" key="1">
    <citation type="submission" date="2019-08" db="EMBL/GenBank/DDBJ databases">
        <authorList>
            <person name="Alioto T."/>
            <person name="Alioto T."/>
            <person name="Gomez Garrido J."/>
        </authorList>
    </citation>
    <scope>NUCLEOTIDE SEQUENCE [LARGE SCALE GENOMIC DNA]</scope>
</reference>
<sequence length="129" mass="14754">METGSATVIVLSRIIPDENHLERLEVFCTTVVFTRSLYFRNLQLILPRTSQVTGWLAVQTGLVLKRRRKRCRPTSSKIDVRPADLRSTRKAAIDDDPAPPLLLPKIGIVHKHYCLCTEDSNLKYRIARN</sequence>